<evidence type="ECO:0000313" key="1">
    <source>
        <dbReference type="EMBL" id="OAH58793.1"/>
    </source>
</evidence>
<dbReference type="AlphaFoldDB" id="A0A177KZL6"/>
<dbReference type="Proteomes" id="UP000076935">
    <property type="component" value="Unassembled WGS sequence"/>
</dbReference>
<name>A0A177KZL6_9BACI</name>
<comment type="caution">
    <text evidence="1">The sequence shown here is derived from an EMBL/GenBank/DDBJ whole genome shotgun (WGS) entry which is preliminary data.</text>
</comment>
<reference evidence="1 2" key="1">
    <citation type="submission" date="2016-01" db="EMBL/GenBank/DDBJ databases">
        <title>Investigation of taxonomic status of Bacillus aminovorans.</title>
        <authorList>
            <person name="Verma A."/>
            <person name="Pal Y."/>
            <person name="Krishnamurthi S."/>
        </authorList>
    </citation>
    <scope>NUCLEOTIDE SEQUENCE [LARGE SCALE GENOMIC DNA]</scope>
    <source>
        <strain evidence="1 2">DSM 1314</strain>
    </source>
</reference>
<dbReference type="EMBL" id="LQWY01000067">
    <property type="protein sequence ID" value="OAH58793.1"/>
    <property type="molecule type" value="Genomic_DNA"/>
</dbReference>
<proteinExistence type="predicted"/>
<evidence type="ECO:0000313" key="2">
    <source>
        <dbReference type="Proteomes" id="UP000076935"/>
    </source>
</evidence>
<accession>A0A177KZL6</accession>
<organism evidence="1 2">
    <name type="scientific">Domibacillus aminovorans</name>
    <dbReference type="NCBI Taxonomy" id="29332"/>
    <lineage>
        <taxon>Bacteria</taxon>
        <taxon>Bacillati</taxon>
        <taxon>Bacillota</taxon>
        <taxon>Bacilli</taxon>
        <taxon>Bacillales</taxon>
        <taxon>Bacillaceae</taxon>
        <taxon>Domibacillus</taxon>
    </lineage>
</organism>
<dbReference type="RefSeq" id="WP_063966568.1">
    <property type="nucleotide sequence ID" value="NZ_JBCNAN010000007.1"/>
</dbReference>
<gene>
    <name evidence="1" type="ORF">AWH49_03725</name>
</gene>
<protein>
    <recommendedName>
        <fullName evidence="3">IDEAL domain-containing protein</fullName>
    </recommendedName>
</protein>
<sequence>MHRHFIVAKPFGHQIDCFCPDGEHADYIVLNKADVIEITNERKNMMDYGWYFMININHHRQFYIALEDLDKYFVEGRMMSLFDLELQIIYLNYQIDKALDKGDEPSFLAETKKLKEASILQTHLQRFLHNVEENQIIYE</sequence>
<keyword evidence="2" id="KW-1185">Reference proteome</keyword>
<evidence type="ECO:0008006" key="3">
    <source>
        <dbReference type="Google" id="ProtNLM"/>
    </source>
</evidence>